<dbReference type="GO" id="GO:0015666">
    <property type="term" value="F:restriction endodeoxyribonuclease activity"/>
    <property type="evidence" value="ECO:0007669"/>
    <property type="project" value="TreeGrafter"/>
</dbReference>
<dbReference type="InterPro" id="IPR036388">
    <property type="entry name" value="WH-like_DNA-bd_sf"/>
</dbReference>
<dbReference type="OrthoDB" id="9803736at2"/>
<dbReference type="InterPro" id="IPR007560">
    <property type="entry name" value="Restrct_endonuc_IV_Mrr"/>
</dbReference>
<dbReference type="SUPFAM" id="SSF52980">
    <property type="entry name" value="Restriction endonuclease-like"/>
    <property type="match status" value="1"/>
</dbReference>
<gene>
    <name evidence="3" type="ORF">SAMN05216216_12524</name>
</gene>
<proteinExistence type="predicted"/>
<keyword evidence="4" id="KW-1185">Reference proteome</keyword>
<evidence type="ECO:0000259" key="1">
    <source>
        <dbReference type="Pfam" id="PF04471"/>
    </source>
</evidence>
<sequence length="303" mass="35063">MSIPNFEYFFSHILMVLQDNHVKNRQDIFKLVYESMAFEEKDLNERIDSGQQVVANRSGWALTYLHKAGALKRVKRGHYKITDIGHKFLEKHDLNLRRIHLEESPSFLEFQTVIQSKNKNQQQIVSEVTEITPEEQIEQSINLLHKKLSEEILNEIMDMSPYFFEVLVLDLLFHMGYGGKNRDSFIHTQFGHDGGIDGLIKEDELGLDYIYVQAKRWQNNVTSPEIQKFSGALNGHGVNKGVFITTSSFSQGAIDFADRNTYNRIILIDGKKLTDLMIAYEVGVTTENVYKVQKLDTDYYVEE</sequence>
<dbReference type="InterPro" id="IPR025745">
    <property type="entry name" value="Mrr-like_N_dom"/>
</dbReference>
<dbReference type="Gene3D" id="1.10.10.10">
    <property type="entry name" value="Winged helix-like DNA-binding domain superfamily/Winged helix DNA-binding domain"/>
    <property type="match status" value="1"/>
</dbReference>
<evidence type="ECO:0000313" key="4">
    <source>
        <dbReference type="Proteomes" id="UP000199008"/>
    </source>
</evidence>
<evidence type="ECO:0000313" key="3">
    <source>
        <dbReference type="EMBL" id="SDL14597.1"/>
    </source>
</evidence>
<organism evidence="3 4">
    <name type="scientific">Lacicoccus qingdaonensis</name>
    <dbReference type="NCBI Taxonomy" id="576118"/>
    <lineage>
        <taxon>Bacteria</taxon>
        <taxon>Bacillati</taxon>
        <taxon>Bacillota</taxon>
        <taxon>Bacilli</taxon>
        <taxon>Bacillales</taxon>
        <taxon>Salinicoccaceae</taxon>
        <taxon>Lacicoccus</taxon>
    </lineage>
</organism>
<dbReference type="EMBL" id="FNFY01000025">
    <property type="protein sequence ID" value="SDL14597.1"/>
    <property type="molecule type" value="Genomic_DNA"/>
</dbReference>
<dbReference type="InterPro" id="IPR011856">
    <property type="entry name" value="tRNA_endonuc-like_dom_sf"/>
</dbReference>
<dbReference type="Gene3D" id="3.40.1350.10">
    <property type="match status" value="1"/>
</dbReference>
<dbReference type="RefSeq" id="WP_092987540.1">
    <property type="nucleotide sequence ID" value="NZ_FNFY01000025.1"/>
</dbReference>
<dbReference type="GO" id="GO:0003677">
    <property type="term" value="F:DNA binding"/>
    <property type="evidence" value="ECO:0007669"/>
    <property type="project" value="InterPro"/>
</dbReference>
<dbReference type="Pfam" id="PF04471">
    <property type="entry name" value="Mrr_cat"/>
    <property type="match status" value="1"/>
</dbReference>
<dbReference type="InterPro" id="IPR052906">
    <property type="entry name" value="Type_IV_Methyl-Rstrct_Enzyme"/>
</dbReference>
<protein>
    <submittedName>
        <fullName evidence="3">Restriction system protein</fullName>
    </submittedName>
</protein>
<name>A0A1G9HNM3_9BACL</name>
<dbReference type="GO" id="GO:0009307">
    <property type="term" value="P:DNA restriction-modification system"/>
    <property type="evidence" value="ECO:0007669"/>
    <property type="project" value="InterPro"/>
</dbReference>
<dbReference type="InterPro" id="IPR011335">
    <property type="entry name" value="Restrct_endonuc-II-like"/>
</dbReference>
<dbReference type="AlphaFoldDB" id="A0A1G9HNM3"/>
<dbReference type="PANTHER" id="PTHR30015:SF7">
    <property type="entry name" value="TYPE IV METHYL-DIRECTED RESTRICTION ENZYME ECOKMRR"/>
    <property type="match status" value="1"/>
</dbReference>
<reference evidence="4" key="1">
    <citation type="submission" date="2016-10" db="EMBL/GenBank/DDBJ databases">
        <authorList>
            <person name="Varghese N."/>
            <person name="Submissions S."/>
        </authorList>
    </citation>
    <scope>NUCLEOTIDE SEQUENCE [LARGE SCALE GENOMIC DNA]</scope>
    <source>
        <strain evidence="4">CGMCC 1.8895</strain>
    </source>
</reference>
<dbReference type="Proteomes" id="UP000199008">
    <property type="component" value="Unassembled WGS sequence"/>
</dbReference>
<dbReference type="Pfam" id="PF14338">
    <property type="entry name" value="Mrr_N"/>
    <property type="match status" value="1"/>
</dbReference>
<feature type="domain" description="Restriction system protein Mrr-like N-terminal" evidence="2">
    <location>
        <begin position="6"/>
        <end position="90"/>
    </location>
</feature>
<accession>A0A1G9HNM3</accession>
<evidence type="ECO:0000259" key="2">
    <source>
        <dbReference type="Pfam" id="PF14338"/>
    </source>
</evidence>
<dbReference type="PANTHER" id="PTHR30015">
    <property type="entry name" value="MRR RESTRICTION SYSTEM PROTEIN"/>
    <property type="match status" value="1"/>
</dbReference>
<feature type="domain" description="Restriction endonuclease type IV Mrr" evidence="1">
    <location>
        <begin position="157"/>
        <end position="277"/>
    </location>
</feature>